<keyword evidence="8" id="KW-0449">Lipoprotein</keyword>
<comment type="function">
    <text evidence="1">Part of the ABC transporter complex PstSACB involved in phosphate import.</text>
</comment>
<dbReference type="EMBL" id="JAGVRK010000001">
    <property type="protein sequence ID" value="MBS2970083.1"/>
    <property type="molecule type" value="Genomic_DNA"/>
</dbReference>
<feature type="transmembrane region" description="Helical" evidence="9">
    <location>
        <begin position="57"/>
        <end position="80"/>
    </location>
</feature>
<name>A0ABS5LHV7_9BACI</name>
<reference evidence="11 12" key="1">
    <citation type="submission" date="2021-04" db="EMBL/GenBank/DDBJ databases">
        <title>Metabacillus sp. strain KIGAM252 whole genome sequence.</title>
        <authorList>
            <person name="Seo M.-J."/>
            <person name="Cho E.-S."/>
            <person name="Hwang C.Y."/>
            <person name="Yoon D.J."/>
        </authorList>
    </citation>
    <scope>NUCLEOTIDE SEQUENCE [LARGE SCALE GENOMIC DNA]</scope>
    <source>
        <strain evidence="11 12">KIGAM252</strain>
    </source>
</reference>
<dbReference type="Pfam" id="PF12849">
    <property type="entry name" value="PBP_like_2"/>
    <property type="match status" value="1"/>
</dbReference>
<evidence type="ECO:0000256" key="8">
    <source>
        <dbReference type="ARBA" id="ARBA00023288"/>
    </source>
</evidence>
<dbReference type="Proteomes" id="UP000682403">
    <property type="component" value="Unassembled WGS sequence"/>
</dbReference>
<dbReference type="Gene3D" id="3.40.190.10">
    <property type="entry name" value="Periplasmic binding protein-like II"/>
    <property type="match status" value="2"/>
</dbReference>
<keyword evidence="9" id="KW-0812">Transmembrane</keyword>
<evidence type="ECO:0000259" key="10">
    <source>
        <dbReference type="Pfam" id="PF12849"/>
    </source>
</evidence>
<keyword evidence="5" id="KW-0813">Transport</keyword>
<keyword evidence="6" id="KW-0732">Signal</keyword>
<keyword evidence="5" id="KW-0592">Phosphate transport</keyword>
<protein>
    <submittedName>
        <fullName evidence="11">Substrate-binding domain-containing protein</fullName>
    </submittedName>
</protein>
<organism evidence="11 12">
    <name type="scientific">Metabacillus flavus</name>
    <dbReference type="NCBI Taxonomy" id="2823519"/>
    <lineage>
        <taxon>Bacteria</taxon>
        <taxon>Bacillati</taxon>
        <taxon>Bacillota</taxon>
        <taxon>Bacilli</taxon>
        <taxon>Bacillales</taxon>
        <taxon>Bacillaceae</taxon>
        <taxon>Metabacillus</taxon>
    </lineage>
</organism>
<accession>A0ABS5LHV7</accession>
<feature type="transmembrane region" description="Helical" evidence="9">
    <location>
        <begin position="113"/>
        <end position="135"/>
    </location>
</feature>
<keyword evidence="9" id="KW-0472">Membrane</keyword>
<evidence type="ECO:0000256" key="5">
    <source>
        <dbReference type="ARBA" id="ARBA00022592"/>
    </source>
</evidence>
<comment type="subcellular location">
    <subcellularLocation>
        <location evidence="2">Cell membrane</location>
        <topology evidence="2">Lipid-anchor</topology>
    </subcellularLocation>
</comment>
<keyword evidence="12" id="KW-1185">Reference proteome</keyword>
<evidence type="ECO:0000256" key="2">
    <source>
        <dbReference type="ARBA" id="ARBA00004193"/>
    </source>
</evidence>
<feature type="domain" description="PBP" evidence="10">
    <location>
        <begin position="222"/>
        <end position="457"/>
    </location>
</feature>
<evidence type="ECO:0000256" key="6">
    <source>
        <dbReference type="ARBA" id="ARBA00022729"/>
    </source>
</evidence>
<dbReference type="RefSeq" id="WP_211559950.1">
    <property type="nucleotide sequence ID" value="NZ_JAGVRK010000001.1"/>
</dbReference>
<proteinExistence type="inferred from homology"/>
<dbReference type="PANTHER" id="PTHR30570:SF1">
    <property type="entry name" value="PHOSPHATE-BINDING PROTEIN PSTS"/>
    <property type="match status" value="1"/>
</dbReference>
<feature type="transmembrane region" description="Helical" evidence="9">
    <location>
        <begin position="147"/>
        <end position="166"/>
    </location>
</feature>
<evidence type="ECO:0000256" key="4">
    <source>
        <dbReference type="ARBA" id="ARBA00011529"/>
    </source>
</evidence>
<evidence type="ECO:0000256" key="3">
    <source>
        <dbReference type="ARBA" id="ARBA00008725"/>
    </source>
</evidence>
<dbReference type="PANTHER" id="PTHR30570">
    <property type="entry name" value="PERIPLASMIC PHOSPHATE BINDING COMPONENT OF PHOSPHATE ABC TRANSPORTER"/>
    <property type="match status" value="1"/>
</dbReference>
<evidence type="ECO:0000256" key="7">
    <source>
        <dbReference type="ARBA" id="ARBA00023139"/>
    </source>
</evidence>
<comment type="caution">
    <text evidence="11">The sequence shown here is derived from an EMBL/GenBank/DDBJ whole genome shotgun (WGS) entry which is preliminary data.</text>
</comment>
<keyword evidence="7" id="KW-0564">Palmitate</keyword>
<evidence type="ECO:0000313" key="11">
    <source>
        <dbReference type="EMBL" id="MBS2970083.1"/>
    </source>
</evidence>
<sequence>MKKLLFLQAGLFQFGFSILALFLTSVINSTLLASLISLVTGGLLYGWLTSRKLEEKNFFYCFLPIAYTASLWAIFIFITGGALGKSLWMFYSLLHLAFLPVLFVANMEGEGRIFLWAPLAFELAFVLPIVIKFASVKKLHMISRRNTLILFSIVLLAIGSGMAVQWQRSKSVLPSYGFDYGGGYSSTDLSPYRVSNPDHILPKLDETSTYVIKDPKQMPVMDGAEAAYPVYSAFANSVYENAKAANDQKEIISFTNTIYAFERLLSKEVDIYFGAEPSSAQRKMAEKAGLELIMTPIGKEAFVFFVNPENQIDSLSVSEIQSIYSGEVKNWSQLGGKSQDIVAFQRPADSGSQTLLEKIMGDQPIIKPLKEETPAGMGGIIEQVADYRNFDNAIGFSFRFFATGMKKNEKIKLLSINGISPSPENIASEKYPFTASLYAITLKSNKKKTIPPFLEWMKGSQGQELVEKIGYIKN</sequence>
<comment type="subunit">
    <text evidence="4">The complex is composed of two ATP-binding proteins (PstB), two transmembrane proteins (PstC and PstA) and a solute-binding protein (PstS).</text>
</comment>
<keyword evidence="9" id="KW-1133">Transmembrane helix</keyword>
<evidence type="ECO:0000256" key="1">
    <source>
        <dbReference type="ARBA" id="ARBA00002841"/>
    </source>
</evidence>
<dbReference type="InterPro" id="IPR050811">
    <property type="entry name" value="Phosphate_ABC_transporter"/>
</dbReference>
<dbReference type="InterPro" id="IPR024370">
    <property type="entry name" value="PBP_domain"/>
</dbReference>
<dbReference type="SUPFAM" id="SSF53850">
    <property type="entry name" value="Periplasmic binding protein-like II"/>
    <property type="match status" value="1"/>
</dbReference>
<gene>
    <name evidence="11" type="ORF">J9317_15030</name>
</gene>
<feature type="transmembrane region" description="Helical" evidence="9">
    <location>
        <begin position="87"/>
        <end position="107"/>
    </location>
</feature>
<evidence type="ECO:0000313" key="12">
    <source>
        <dbReference type="Proteomes" id="UP000682403"/>
    </source>
</evidence>
<evidence type="ECO:0000256" key="9">
    <source>
        <dbReference type="SAM" id="Phobius"/>
    </source>
</evidence>
<comment type="similarity">
    <text evidence="3">Belongs to the PstS family.</text>
</comment>